<dbReference type="RefSeq" id="WP_088257045.1">
    <property type="nucleotide sequence ID" value="NZ_NIDE01000011.1"/>
</dbReference>
<feature type="region of interest" description="Disordered" evidence="1">
    <location>
        <begin position="70"/>
        <end position="164"/>
    </location>
</feature>
<sequence>MKPPNRALQFVAIGSSLLLVGGLVSYRTGALGRLAATWGRPGGWWHSLLAPAASRDPDYLPGSKSKTYVVPPASPEAPASYEVNPAAAPPGTPPHPTFMAGSKSITFVVPPGGPTAQPPAPGAPAHPAFLPGSKSDPFIVPPVAPSAGPSTQPTAPPPPTAICP</sequence>
<name>A0A225DSG3_9BACT</name>
<dbReference type="EMBL" id="NIDE01000011">
    <property type="protein sequence ID" value="OWK39057.1"/>
    <property type="molecule type" value="Genomic_DNA"/>
</dbReference>
<dbReference type="AlphaFoldDB" id="A0A225DSG3"/>
<evidence type="ECO:0000313" key="2">
    <source>
        <dbReference type="EMBL" id="OWK39057.1"/>
    </source>
</evidence>
<feature type="compositionally biased region" description="Pro residues" evidence="1">
    <location>
        <begin position="87"/>
        <end position="96"/>
    </location>
</feature>
<dbReference type="Proteomes" id="UP000214646">
    <property type="component" value="Unassembled WGS sequence"/>
</dbReference>
<feature type="compositionally biased region" description="Pro residues" evidence="1">
    <location>
        <begin position="111"/>
        <end position="124"/>
    </location>
</feature>
<proteinExistence type="predicted"/>
<evidence type="ECO:0000256" key="1">
    <source>
        <dbReference type="SAM" id="MobiDB-lite"/>
    </source>
</evidence>
<comment type="caution">
    <text evidence="2">The sequence shown here is derived from an EMBL/GenBank/DDBJ whole genome shotgun (WGS) entry which is preliminary data.</text>
</comment>
<reference evidence="3" key="1">
    <citation type="submission" date="2017-06" db="EMBL/GenBank/DDBJ databases">
        <title>Genome analysis of Fimbriiglobus ruber SP5, the first member of the order Planctomycetales with confirmed chitinolytic capability.</title>
        <authorList>
            <person name="Ravin N.V."/>
            <person name="Rakitin A.L."/>
            <person name="Ivanova A.A."/>
            <person name="Beletsky A.V."/>
            <person name="Kulichevskaya I.S."/>
            <person name="Mardanov A.V."/>
            <person name="Dedysh S.N."/>
        </authorList>
    </citation>
    <scope>NUCLEOTIDE SEQUENCE [LARGE SCALE GENOMIC DNA]</scope>
    <source>
        <strain evidence="3">SP5</strain>
    </source>
</reference>
<keyword evidence="3" id="KW-1185">Reference proteome</keyword>
<feature type="compositionally biased region" description="Pro residues" evidence="1">
    <location>
        <begin position="154"/>
        <end position="164"/>
    </location>
</feature>
<accession>A0A225DSG3</accession>
<evidence type="ECO:0000313" key="3">
    <source>
        <dbReference type="Proteomes" id="UP000214646"/>
    </source>
</evidence>
<organism evidence="2 3">
    <name type="scientific">Fimbriiglobus ruber</name>
    <dbReference type="NCBI Taxonomy" id="1908690"/>
    <lineage>
        <taxon>Bacteria</taxon>
        <taxon>Pseudomonadati</taxon>
        <taxon>Planctomycetota</taxon>
        <taxon>Planctomycetia</taxon>
        <taxon>Gemmatales</taxon>
        <taxon>Gemmataceae</taxon>
        <taxon>Fimbriiglobus</taxon>
    </lineage>
</organism>
<feature type="compositionally biased region" description="Low complexity" evidence="1">
    <location>
        <begin position="70"/>
        <end position="86"/>
    </location>
</feature>
<gene>
    <name evidence="2" type="ORF">FRUB_06139</name>
</gene>
<protein>
    <submittedName>
        <fullName evidence="2">Uncharacterized protein</fullName>
    </submittedName>
</protein>